<dbReference type="InterPro" id="IPR032093">
    <property type="entry name" value="PhoD_N"/>
</dbReference>
<dbReference type="Gene3D" id="3.60.21.70">
    <property type="entry name" value="PhoD-like phosphatase"/>
    <property type="match status" value="1"/>
</dbReference>
<keyword evidence="5" id="KW-1185">Reference proteome</keyword>
<dbReference type="Pfam" id="PF09423">
    <property type="entry name" value="PhoD"/>
    <property type="match status" value="1"/>
</dbReference>
<protein>
    <submittedName>
        <fullName evidence="4">Alkaline phosphatase D family protein</fullName>
    </submittedName>
</protein>
<dbReference type="InterPro" id="IPR006311">
    <property type="entry name" value="TAT_signal"/>
</dbReference>
<accession>A0ABT7AGZ2</accession>
<dbReference type="Gene3D" id="2.60.40.380">
    <property type="entry name" value="Purple acid phosphatase-like, N-terminal"/>
    <property type="match status" value="1"/>
</dbReference>
<dbReference type="InterPro" id="IPR029052">
    <property type="entry name" value="Metallo-depent_PP-like"/>
</dbReference>
<dbReference type="EMBL" id="JASJEV010000005">
    <property type="protein sequence ID" value="MDJ1158639.1"/>
    <property type="molecule type" value="Genomic_DNA"/>
</dbReference>
<dbReference type="RefSeq" id="WP_283740621.1">
    <property type="nucleotide sequence ID" value="NZ_JASJEV010000005.1"/>
</dbReference>
<feature type="chain" id="PRO_5045761754" evidence="1">
    <location>
        <begin position="40"/>
        <end position="528"/>
    </location>
</feature>
<dbReference type="CDD" id="cd07389">
    <property type="entry name" value="MPP_PhoD"/>
    <property type="match status" value="1"/>
</dbReference>
<dbReference type="InterPro" id="IPR038607">
    <property type="entry name" value="PhoD-like_sf"/>
</dbReference>
<name>A0ABT7AGZ2_9HYPH</name>
<dbReference type="PANTHER" id="PTHR43606:SF2">
    <property type="entry name" value="ALKALINE PHOSPHATASE FAMILY PROTEIN (AFU_ORTHOLOGUE AFUA_5G03860)"/>
    <property type="match status" value="1"/>
</dbReference>
<feature type="domain" description="Phospholipase D N-terminal" evidence="3">
    <location>
        <begin position="50"/>
        <end position="145"/>
    </location>
</feature>
<dbReference type="Pfam" id="PF16655">
    <property type="entry name" value="PhoD_N"/>
    <property type="match status" value="1"/>
</dbReference>
<evidence type="ECO:0000313" key="4">
    <source>
        <dbReference type="EMBL" id="MDJ1158639.1"/>
    </source>
</evidence>
<proteinExistence type="predicted"/>
<dbReference type="PROSITE" id="PS51318">
    <property type="entry name" value="TAT"/>
    <property type="match status" value="1"/>
</dbReference>
<feature type="signal peptide" evidence="1">
    <location>
        <begin position="1"/>
        <end position="39"/>
    </location>
</feature>
<keyword evidence="1" id="KW-0732">Signal</keyword>
<organism evidence="4 5">
    <name type="scientific">Chelatococcus albus</name>
    <dbReference type="NCBI Taxonomy" id="3047466"/>
    <lineage>
        <taxon>Bacteria</taxon>
        <taxon>Pseudomonadati</taxon>
        <taxon>Pseudomonadota</taxon>
        <taxon>Alphaproteobacteria</taxon>
        <taxon>Hyphomicrobiales</taxon>
        <taxon>Chelatococcaceae</taxon>
        <taxon>Chelatococcus</taxon>
    </lineage>
</organism>
<sequence>MRRFDVDQFVTIGRRRFLKGLASSALLFSSGAITSSVWANPAFFAYPFRLGVASGDPAHDSVVLWTRLAPDPFNGGGMPMKGVEVGWEIAGDEKMRNVLQKGKALARPELGHAVHVEVGGLEPAREYFYRFTVGDERSPVGRTKTLPAPGAPVAEIRFAAAGCQRYEDGYFTAYRHMARERLDFVFHYGDYIYEYRHFVPGERDIARTMPVALDKPYTLTDYRNRYAVYKADLDLQAAHASAPFIVTFDDHNVENNFAGDMDENGTPPEIFLLRRAAAFQAYYEHMPLRRSALPRGADILAHRRFALGGLADLHVLDTRQYRSDQACGDSVKPVCKEVFDTSRTMLGEAQERWLADGLAASKATWNVLAQQVIMMRNDRDPRPEAQAFHMDKWDGYVAARGRLLKTLDDTRAANPIVLTGDIHNNWAGELKADFDDMKSKTLGIEFVATSISSGGDGFDIDATYTALLEQNPQAKFFNNQRGYLRHVVTPRRWQADYQVLETVRTPGQPIRTRKSLVVEAGMPRIVDA</sequence>
<evidence type="ECO:0000259" key="2">
    <source>
        <dbReference type="Pfam" id="PF09423"/>
    </source>
</evidence>
<feature type="domain" description="PhoD-like phosphatase metallophosphatase" evidence="2">
    <location>
        <begin position="158"/>
        <end position="497"/>
    </location>
</feature>
<evidence type="ECO:0000259" key="3">
    <source>
        <dbReference type="Pfam" id="PF16655"/>
    </source>
</evidence>
<reference evidence="4 5" key="1">
    <citation type="submission" date="2023-05" db="EMBL/GenBank/DDBJ databases">
        <title>Chelatococcus sp. nov., a moderately thermophilic bacterium isolated from hot spring microbial mat.</title>
        <authorList>
            <person name="Hu C.-J."/>
            <person name="Li W.-J."/>
        </authorList>
    </citation>
    <scope>NUCLEOTIDE SEQUENCE [LARGE SCALE GENOMIC DNA]</scope>
    <source>
        <strain evidence="4 5">SYSU G07232</strain>
    </source>
</reference>
<comment type="caution">
    <text evidence="4">The sequence shown here is derived from an EMBL/GenBank/DDBJ whole genome shotgun (WGS) entry which is preliminary data.</text>
</comment>
<dbReference type="Proteomes" id="UP001321492">
    <property type="component" value="Unassembled WGS sequence"/>
</dbReference>
<dbReference type="InterPro" id="IPR018946">
    <property type="entry name" value="PhoD-like_MPP"/>
</dbReference>
<dbReference type="PANTHER" id="PTHR43606">
    <property type="entry name" value="PHOSPHATASE, PUTATIVE (AFU_ORTHOLOGUE AFUA_6G08710)-RELATED"/>
    <property type="match status" value="1"/>
</dbReference>
<evidence type="ECO:0000313" key="5">
    <source>
        <dbReference type="Proteomes" id="UP001321492"/>
    </source>
</evidence>
<gene>
    <name evidence="4" type="ORF">QNA08_10370</name>
</gene>
<dbReference type="SUPFAM" id="SSF56300">
    <property type="entry name" value="Metallo-dependent phosphatases"/>
    <property type="match status" value="1"/>
</dbReference>
<dbReference type="InterPro" id="IPR052900">
    <property type="entry name" value="Phospholipid_Metab_Enz"/>
</dbReference>
<evidence type="ECO:0000256" key="1">
    <source>
        <dbReference type="SAM" id="SignalP"/>
    </source>
</evidence>